<feature type="transmembrane region" description="Helical" evidence="4">
    <location>
        <begin position="30"/>
        <end position="47"/>
    </location>
</feature>
<comment type="similarity">
    <text evidence="1">Belongs to the peptidase S33 family.</text>
</comment>
<keyword evidence="4" id="KW-0812">Transmembrane</keyword>
<dbReference type="InterPro" id="IPR013595">
    <property type="entry name" value="Pept_S33_TAP-like_C"/>
</dbReference>
<dbReference type="Pfam" id="PF08386">
    <property type="entry name" value="Abhydrolase_4"/>
    <property type="match status" value="1"/>
</dbReference>
<keyword evidence="4" id="KW-1133">Transmembrane helix</keyword>
<feature type="region of interest" description="Disordered" evidence="3">
    <location>
        <begin position="1"/>
        <end position="24"/>
    </location>
</feature>
<dbReference type="SUPFAM" id="SSF53474">
    <property type="entry name" value="alpha/beta-Hydrolases"/>
    <property type="match status" value="2"/>
</dbReference>
<dbReference type="InParanoid" id="Q2GUB9"/>
<dbReference type="PANTHER" id="PTHR43248:SF25">
    <property type="entry name" value="AB HYDROLASE-1 DOMAIN-CONTAINING PROTEIN-RELATED"/>
    <property type="match status" value="1"/>
</dbReference>
<sequence>MEEKDSARAWSQAATQTEAPRRHGSTKWRFPFGGLLVSLIALGYYLTNLRYVRHDTQTPLTAPKSAPYDPMDPWSSIPPSTNLTFHPCYTFINPTLLCARLTVPMDYSRPFPPSPSTLDQQPVPQVHIALLLLPAPRPPPPDARPKVPCNRQPRQNPASSSVTLALAAGEALQDVLGYDQPVLEFDPRGVMFTTPGADCWSKPLDEHCKYRSSSGVGNGNGGGECDEEGAVVAGLMHRLQWQQVGSAYGLVSGGGQAMLNWEVAQRGVSRLCAEKDGRLGGESGLRWAGTKEVVRDMVTIVDKWDEWVEREGLPERELKGKLVYWGFSYGSYLGAAFARAFPERVGRVLLDGVVDAELYEEPVWEESLVDADKVLGEFFRYCAEAGEKCFLYRDGDQKEDVQRRYEATMEGLRANPIMFTHSRYFYPAVVRHEMVKQLVFTALYTPIQGFPMVAWLVNYIHQGNDKWFHDMFQDEKLLCSMGANPMVMRMMNDAQRAIMCSDKLQPTNYTLGDWESAYKSMASTSQFADIWIPLMMQCSGWDLASPQQTPSSPWTSVKQIDTANPILFLSNTYDPVTPLRAAVKMALKFKGAGLLEQEAPGHCTISAASRCTANVVREYLATGEVPQPPKGVNDQYRGEWKHCSADEYPWGPSTREMLSAMSTEERKMAEGWGRVRKALENIRKNIEQRKGLDKEFITGIANQASGTSGARDAPSQSFQEPIQERLEGAQCDQGTGNNGKLSTLSMEAMQPIRTQERK</sequence>
<accession>Q2GUB9</accession>
<dbReference type="PANTHER" id="PTHR43248">
    <property type="entry name" value="2-SUCCINYL-6-HYDROXY-2,4-CYCLOHEXADIENE-1-CARBOXYLATE SYNTHASE"/>
    <property type="match status" value="1"/>
</dbReference>
<keyword evidence="4" id="KW-0472">Membrane</keyword>
<evidence type="ECO:0000256" key="3">
    <source>
        <dbReference type="SAM" id="MobiDB-lite"/>
    </source>
</evidence>
<proteinExistence type="inferred from homology"/>
<keyword evidence="2" id="KW-0378">Hydrolase</keyword>
<dbReference type="InterPro" id="IPR029058">
    <property type="entry name" value="AB_hydrolase_fold"/>
</dbReference>
<dbReference type="VEuPathDB" id="FungiDB:CHGG_08435"/>
<dbReference type="InterPro" id="IPR051601">
    <property type="entry name" value="Serine_prot/Carboxylest_S33"/>
</dbReference>
<name>Q2GUB9_CHAGB</name>
<dbReference type="RefSeq" id="XP_001226362.1">
    <property type="nucleotide sequence ID" value="XM_001226361.1"/>
</dbReference>
<dbReference type="eggNOG" id="ENOG502RY03">
    <property type="taxonomic scope" value="Eukaryota"/>
</dbReference>
<dbReference type="GeneID" id="4395881"/>
<evidence type="ECO:0000256" key="2">
    <source>
        <dbReference type="ARBA" id="ARBA00022801"/>
    </source>
</evidence>
<dbReference type="ESTHER" id="chagb-q2gub9">
    <property type="family name" value="AlphaBeta_hydrolase"/>
</dbReference>
<evidence type="ECO:0000313" key="6">
    <source>
        <dbReference type="EMBL" id="EAQ84421.1"/>
    </source>
</evidence>
<reference evidence="7" key="1">
    <citation type="journal article" date="2015" name="Genome Announc.">
        <title>Draft genome sequence of the cellulolytic fungus Chaetomium globosum.</title>
        <authorList>
            <person name="Cuomo C.A."/>
            <person name="Untereiner W.A."/>
            <person name="Ma L.-J."/>
            <person name="Grabherr M."/>
            <person name="Birren B.W."/>
        </authorList>
    </citation>
    <scope>NUCLEOTIDE SEQUENCE [LARGE SCALE GENOMIC DNA]</scope>
    <source>
        <strain evidence="7">ATCC 6205 / CBS 148.51 / DSM 1962 / NBRC 6347 / NRRL 1970</strain>
    </source>
</reference>
<dbReference type="Gene3D" id="3.40.50.1820">
    <property type="entry name" value="alpha/beta hydrolase"/>
    <property type="match status" value="1"/>
</dbReference>
<dbReference type="Proteomes" id="UP000001056">
    <property type="component" value="Unassembled WGS sequence"/>
</dbReference>
<feature type="region of interest" description="Disordered" evidence="3">
    <location>
        <begin position="135"/>
        <end position="161"/>
    </location>
</feature>
<keyword evidence="7" id="KW-1185">Reference proteome</keyword>
<evidence type="ECO:0000259" key="5">
    <source>
        <dbReference type="Pfam" id="PF08386"/>
    </source>
</evidence>
<dbReference type="GO" id="GO:0016787">
    <property type="term" value="F:hydrolase activity"/>
    <property type="evidence" value="ECO:0007669"/>
    <property type="project" value="UniProtKB-KW"/>
</dbReference>
<dbReference type="OrthoDB" id="425534at2759"/>
<protein>
    <recommendedName>
        <fullName evidence="5">Peptidase S33 tripeptidyl aminopeptidase-like C-terminal domain-containing protein</fullName>
    </recommendedName>
</protein>
<gene>
    <name evidence="6" type="ORF">CHGG_08435</name>
</gene>
<feature type="domain" description="Peptidase S33 tripeptidyl aminopeptidase-like C-terminal" evidence="5">
    <location>
        <begin position="527"/>
        <end position="627"/>
    </location>
</feature>
<evidence type="ECO:0000256" key="1">
    <source>
        <dbReference type="ARBA" id="ARBA00010088"/>
    </source>
</evidence>
<dbReference type="EMBL" id="CH408034">
    <property type="protein sequence ID" value="EAQ84421.1"/>
    <property type="molecule type" value="Genomic_DNA"/>
</dbReference>
<organism evidence="6 7">
    <name type="scientific">Chaetomium globosum (strain ATCC 6205 / CBS 148.51 / DSM 1962 / NBRC 6347 / NRRL 1970)</name>
    <name type="common">Soil fungus</name>
    <dbReference type="NCBI Taxonomy" id="306901"/>
    <lineage>
        <taxon>Eukaryota</taxon>
        <taxon>Fungi</taxon>
        <taxon>Dikarya</taxon>
        <taxon>Ascomycota</taxon>
        <taxon>Pezizomycotina</taxon>
        <taxon>Sordariomycetes</taxon>
        <taxon>Sordariomycetidae</taxon>
        <taxon>Sordariales</taxon>
        <taxon>Chaetomiaceae</taxon>
        <taxon>Chaetomium</taxon>
    </lineage>
</organism>
<feature type="compositionally biased region" description="Polar residues" evidence="3">
    <location>
        <begin position="732"/>
        <end position="745"/>
    </location>
</feature>
<evidence type="ECO:0000313" key="7">
    <source>
        <dbReference type="Proteomes" id="UP000001056"/>
    </source>
</evidence>
<evidence type="ECO:0000256" key="4">
    <source>
        <dbReference type="SAM" id="Phobius"/>
    </source>
</evidence>
<feature type="region of interest" description="Disordered" evidence="3">
    <location>
        <begin position="704"/>
        <end position="758"/>
    </location>
</feature>
<feature type="compositionally biased region" description="Polar residues" evidence="3">
    <location>
        <begin position="704"/>
        <end position="720"/>
    </location>
</feature>
<feature type="compositionally biased region" description="Polar residues" evidence="3">
    <location>
        <begin position="152"/>
        <end position="161"/>
    </location>
</feature>
<dbReference type="OMA" id="DEYPWKP"/>
<dbReference type="HOGENOM" id="CLU_013364_5_2_1"/>
<dbReference type="AlphaFoldDB" id="Q2GUB9"/>